<keyword evidence="3" id="KW-0274">FAD</keyword>
<dbReference type="InterPro" id="IPR020946">
    <property type="entry name" value="Flavin_mOase-like"/>
</dbReference>
<dbReference type="PRINTS" id="PR00419">
    <property type="entry name" value="ADXRDTASE"/>
</dbReference>
<evidence type="ECO:0000313" key="6">
    <source>
        <dbReference type="EMBL" id="EER33628.1"/>
    </source>
</evidence>
<dbReference type="RefSeq" id="XP_002548149.1">
    <property type="nucleotide sequence ID" value="XM_002548103.1"/>
</dbReference>
<dbReference type="PIRSF" id="PIRSF000332">
    <property type="entry name" value="FMO"/>
    <property type="match status" value="1"/>
</dbReference>
<keyword evidence="5" id="KW-0560">Oxidoreductase</keyword>
<dbReference type="AlphaFoldDB" id="C5MAD4"/>
<evidence type="ECO:0000256" key="2">
    <source>
        <dbReference type="ARBA" id="ARBA00022630"/>
    </source>
</evidence>
<evidence type="ECO:0000256" key="3">
    <source>
        <dbReference type="ARBA" id="ARBA00022827"/>
    </source>
</evidence>
<accession>C5MAD4</accession>
<dbReference type="InterPro" id="IPR050346">
    <property type="entry name" value="FMO-like"/>
</dbReference>
<protein>
    <recommendedName>
        <fullName evidence="8">Thiol-specific monooxygenase</fullName>
    </recommendedName>
</protein>
<dbReference type="eggNOG" id="KOG1399">
    <property type="taxonomic scope" value="Eukaryota"/>
</dbReference>
<name>C5MAD4_CANTT</name>
<dbReference type="GO" id="GO:0050660">
    <property type="term" value="F:flavin adenine dinucleotide binding"/>
    <property type="evidence" value="ECO:0007669"/>
    <property type="project" value="InterPro"/>
</dbReference>
<dbReference type="VEuPathDB" id="FungiDB:CTRG_02446"/>
<evidence type="ECO:0000256" key="1">
    <source>
        <dbReference type="ARBA" id="ARBA00009183"/>
    </source>
</evidence>
<reference evidence="6 7" key="1">
    <citation type="journal article" date="2009" name="Nature">
        <title>Evolution of pathogenicity and sexual reproduction in eight Candida genomes.</title>
        <authorList>
            <person name="Butler G."/>
            <person name="Rasmussen M.D."/>
            <person name="Lin M.F."/>
            <person name="Santos M.A."/>
            <person name="Sakthikumar S."/>
            <person name="Munro C.A."/>
            <person name="Rheinbay E."/>
            <person name="Grabherr M."/>
            <person name="Forche A."/>
            <person name="Reedy J.L."/>
            <person name="Agrafioti I."/>
            <person name="Arnaud M.B."/>
            <person name="Bates S."/>
            <person name="Brown A.J."/>
            <person name="Brunke S."/>
            <person name="Costanzo M.C."/>
            <person name="Fitzpatrick D.A."/>
            <person name="de Groot P.W."/>
            <person name="Harris D."/>
            <person name="Hoyer L.L."/>
            <person name="Hube B."/>
            <person name="Klis F.M."/>
            <person name="Kodira C."/>
            <person name="Lennard N."/>
            <person name="Logue M.E."/>
            <person name="Martin R."/>
            <person name="Neiman A.M."/>
            <person name="Nikolaou E."/>
            <person name="Quail M.A."/>
            <person name="Quinn J."/>
            <person name="Santos M.C."/>
            <person name="Schmitzberger F.F."/>
            <person name="Sherlock G."/>
            <person name="Shah P."/>
            <person name="Silverstein K.A."/>
            <person name="Skrzypek M.S."/>
            <person name="Soll D."/>
            <person name="Staggs R."/>
            <person name="Stansfield I."/>
            <person name="Stumpf M.P."/>
            <person name="Sudbery P.E."/>
            <person name="Srikantha T."/>
            <person name="Zeng Q."/>
            <person name="Berman J."/>
            <person name="Berriman M."/>
            <person name="Heitman J."/>
            <person name="Gow N.A."/>
            <person name="Lorenz M.C."/>
            <person name="Birren B.W."/>
            <person name="Kellis M."/>
            <person name="Cuomo C.A."/>
        </authorList>
    </citation>
    <scope>NUCLEOTIDE SEQUENCE [LARGE SCALE GENOMIC DNA]</scope>
    <source>
        <strain evidence="7">ATCC MYA-3404 / T1</strain>
    </source>
</reference>
<dbReference type="SUPFAM" id="SSF51905">
    <property type="entry name" value="FAD/NAD(P)-binding domain"/>
    <property type="match status" value="2"/>
</dbReference>
<dbReference type="STRING" id="294747.C5MAD4"/>
<proteinExistence type="inferred from homology"/>
<dbReference type="OrthoDB" id="66881at2759"/>
<dbReference type="Gene3D" id="3.50.50.60">
    <property type="entry name" value="FAD/NAD(P)-binding domain"/>
    <property type="match status" value="2"/>
</dbReference>
<dbReference type="PANTHER" id="PTHR23023">
    <property type="entry name" value="DIMETHYLANILINE MONOOXYGENASE"/>
    <property type="match status" value="1"/>
</dbReference>
<keyword evidence="4" id="KW-0521">NADP</keyword>
<keyword evidence="7" id="KW-1185">Reference proteome</keyword>
<evidence type="ECO:0000313" key="7">
    <source>
        <dbReference type="Proteomes" id="UP000002037"/>
    </source>
</evidence>
<keyword evidence="2" id="KW-0285">Flavoprotein</keyword>
<evidence type="ECO:0000256" key="4">
    <source>
        <dbReference type="ARBA" id="ARBA00022857"/>
    </source>
</evidence>
<dbReference type="HOGENOM" id="CLU_006909_5_3_1"/>
<dbReference type="Pfam" id="PF00743">
    <property type="entry name" value="FMO-like"/>
    <property type="match status" value="2"/>
</dbReference>
<sequence>MPFLTDLDYENPVKLSETQIKTVAIIGGGASGAIILDSLLKEPSSIEKIVLYERQNKLGGIWLFNKEIGETPNDLIKSGSYHNDPQLANPFHDGKLNSFAKEVILPRNTQERFIETPSYSGMKTNILEKMMTYSDVNKWNVDGDYEQRKYVDRTIVQSYIQSYIERNLKDPRVELKLGTTVEDVERVERDDDAELPYRFKLTIRSAKDEDNDLWYQEEFDTVVVAAGHYHVPFIPFVPGLKEVQRMFPEKVQHAKFYRDSRTYKNKTVVIIGSRASGADLTKFISREPGTTVYQSIRNYKNTFVLSNRSNIIKKPVIERYEIDGSNVRVIFEDGSILVNPDFIIYCTGYLFSYPYLNRLTNGKLTDGNIVTNLYQHTFLINEPLITILGVPVDGISFRIFEYQAVLLSRYLTAKISLPSRRLQSEWVNQRYTERKNTRAYHTIGVADILNYIDELTSLGKVSDKIIVGRKFPIMTEDDIKLYKEAGEVLSKFWDER</sequence>
<dbReference type="InterPro" id="IPR036188">
    <property type="entry name" value="FAD/NAD-bd_sf"/>
</dbReference>
<dbReference type="EMBL" id="GG692397">
    <property type="protein sequence ID" value="EER33628.1"/>
    <property type="molecule type" value="Genomic_DNA"/>
</dbReference>
<dbReference type="GO" id="GO:0050661">
    <property type="term" value="F:NADP binding"/>
    <property type="evidence" value="ECO:0007669"/>
    <property type="project" value="InterPro"/>
</dbReference>
<dbReference type="KEGG" id="ctp:CTRG_02446"/>
<gene>
    <name evidence="6" type="ORF">CTRG_02446</name>
</gene>
<evidence type="ECO:0008006" key="8">
    <source>
        <dbReference type="Google" id="ProtNLM"/>
    </source>
</evidence>
<dbReference type="GO" id="GO:0004499">
    <property type="term" value="F:N,N-dimethylaniline monooxygenase activity"/>
    <property type="evidence" value="ECO:0007669"/>
    <property type="project" value="InterPro"/>
</dbReference>
<comment type="similarity">
    <text evidence="1">Belongs to the FMO family.</text>
</comment>
<dbReference type="InterPro" id="IPR000960">
    <property type="entry name" value="Flavin_mOase"/>
</dbReference>
<dbReference type="Proteomes" id="UP000002037">
    <property type="component" value="Unassembled WGS sequence"/>
</dbReference>
<organism evidence="6 7">
    <name type="scientific">Candida tropicalis (strain ATCC MYA-3404 / T1)</name>
    <name type="common">Yeast</name>
    <dbReference type="NCBI Taxonomy" id="294747"/>
    <lineage>
        <taxon>Eukaryota</taxon>
        <taxon>Fungi</taxon>
        <taxon>Dikarya</taxon>
        <taxon>Ascomycota</taxon>
        <taxon>Saccharomycotina</taxon>
        <taxon>Pichiomycetes</taxon>
        <taxon>Debaryomycetaceae</taxon>
        <taxon>Candida/Lodderomyces clade</taxon>
        <taxon>Candida</taxon>
    </lineage>
</organism>
<evidence type="ECO:0000256" key="5">
    <source>
        <dbReference type="ARBA" id="ARBA00023002"/>
    </source>
</evidence>
<dbReference type="GeneID" id="8297564"/>